<name>A0A328Q9G9_9EURY</name>
<feature type="domain" description="Helicase C-terminal" evidence="2">
    <location>
        <begin position="392"/>
        <end position="548"/>
    </location>
</feature>
<dbReference type="PROSITE" id="PS51192">
    <property type="entry name" value="HELICASE_ATP_BIND_1"/>
    <property type="match status" value="1"/>
</dbReference>
<dbReference type="SMART" id="SM00487">
    <property type="entry name" value="DEXDc"/>
    <property type="match status" value="1"/>
</dbReference>
<dbReference type="Proteomes" id="UP000248557">
    <property type="component" value="Unassembled WGS sequence"/>
</dbReference>
<feature type="domain" description="Helicase ATP-binding" evidence="1">
    <location>
        <begin position="201"/>
        <end position="351"/>
    </location>
</feature>
<dbReference type="SUPFAM" id="SSF56024">
    <property type="entry name" value="Phospholipase D/nuclease"/>
    <property type="match status" value="1"/>
</dbReference>
<gene>
    <name evidence="3" type="ORF">CA615_03800</name>
</gene>
<proteinExistence type="predicted"/>
<dbReference type="PANTHER" id="PTHR47396">
    <property type="entry name" value="TYPE I RESTRICTION ENZYME ECOKI R PROTEIN"/>
    <property type="match status" value="1"/>
</dbReference>
<dbReference type="InterPro" id="IPR014001">
    <property type="entry name" value="Helicase_ATP-bd"/>
</dbReference>
<evidence type="ECO:0000259" key="2">
    <source>
        <dbReference type="PROSITE" id="PS51194"/>
    </source>
</evidence>
<dbReference type="InterPro" id="IPR021835">
    <property type="entry name" value="DUF3427"/>
</dbReference>
<dbReference type="InterPro" id="IPR027417">
    <property type="entry name" value="P-loop_NTPase"/>
</dbReference>
<accession>A0A328Q9G9</accession>
<dbReference type="SMART" id="SM00490">
    <property type="entry name" value="HELICc"/>
    <property type="match status" value="1"/>
</dbReference>
<dbReference type="RefSeq" id="WP_011406360.1">
    <property type="nucleotide sequence ID" value="NZ_CAUHHK010000035.1"/>
</dbReference>
<dbReference type="PANTHER" id="PTHR47396:SF1">
    <property type="entry name" value="ATP-DEPENDENT HELICASE IRC3-RELATED"/>
    <property type="match status" value="1"/>
</dbReference>
<dbReference type="InterPro" id="IPR025202">
    <property type="entry name" value="PLD-like_dom"/>
</dbReference>
<organism evidence="3 4">
    <name type="scientific">Methanosphaera stadtmanae</name>
    <dbReference type="NCBI Taxonomy" id="2317"/>
    <lineage>
        <taxon>Archaea</taxon>
        <taxon>Methanobacteriati</taxon>
        <taxon>Methanobacteriota</taxon>
        <taxon>Methanomada group</taxon>
        <taxon>Methanobacteria</taxon>
        <taxon>Methanobacteriales</taxon>
        <taxon>Methanobacteriaceae</taxon>
        <taxon>Methanosphaera</taxon>
    </lineage>
</organism>
<dbReference type="CDD" id="cd18032">
    <property type="entry name" value="DEXHc_RE_I_III_res"/>
    <property type="match status" value="1"/>
</dbReference>
<dbReference type="GO" id="GO:0005829">
    <property type="term" value="C:cytosol"/>
    <property type="evidence" value="ECO:0007669"/>
    <property type="project" value="TreeGrafter"/>
</dbReference>
<dbReference type="GO" id="GO:0005524">
    <property type="term" value="F:ATP binding"/>
    <property type="evidence" value="ECO:0007669"/>
    <property type="project" value="InterPro"/>
</dbReference>
<dbReference type="GO" id="GO:0003677">
    <property type="term" value="F:DNA binding"/>
    <property type="evidence" value="ECO:0007669"/>
    <property type="project" value="InterPro"/>
</dbReference>
<keyword evidence="3" id="KW-0347">Helicase</keyword>
<dbReference type="Gene3D" id="3.40.50.300">
    <property type="entry name" value="P-loop containing nucleotide triphosphate hydrolases"/>
    <property type="match status" value="2"/>
</dbReference>
<dbReference type="InterPro" id="IPR001650">
    <property type="entry name" value="Helicase_C-like"/>
</dbReference>
<dbReference type="OMA" id="YNLAYEI"/>
<dbReference type="GO" id="GO:0004386">
    <property type="term" value="F:helicase activity"/>
    <property type="evidence" value="ECO:0007669"/>
    <property type="project" value="UniProtKB-KW"/>
</dbReference>
<sequence length="927" mass="109183">MKLVLNNPEYNVKVLTTIQNELQKCEEFYIAVAFITESGITPLLQNLKELEQKNVKGKILTTDYLAFSQPKALKRLNNLSNIEVRLYQVTDSYGFHPKGYIFKNTNYYNILIGSSNLTQKALTVNMEWNILTEYRENNEIVSDLSNSFIKYWNKSRNIDECIDEYEAYYNESNKHTYYPKKEIKDEFKPNSMQKQFIDNFLETIKTHTRGLLISATGTGKTYASAFALREINPRKILFLVHREQIAKQAMNSYKNVFKNRSYGLFTGTSKDYDADFIFSTIQTMSQEKYYSRYEKDEFDIIVIDEVHHAGAPSYQEIMNYFTPKFYLGMTGSPDRSDEFDIYDLFDHNIIYEIRLKKALEENILCDFHYFGINNPVDDNYLSEGYVDEIIENIEYYGFNGNRVKGLVFCNNVDNAKVLSDMFNMRGYNTISLSGNNTQDEREDAINRLVSDDIDNTLDYIFTVDIFNEGVDIIEINQIVMLRPTQSSIVFIQQLGRGLRKHSNKEYVVVLDFIGNFDTNYMIPIALSDDRTYNKDTIRKFMFDSNNLLPGASTISFDRISKEKIYHSIDNATINSISFLRNKYMNFKKKIGRIPLLIDFYNYDELDAMFIIKYMKEKLPSKKKAYPVLLSKLDKSFNNSLCEDEILYLEFLSLKIANGKRPHELIILRELIENRQISIYDVNNILENNYSLTDNALSIKSAIKILSVSYYKKMERTKYSRVKLLEVNNNILFIHENFRKLLENEIFKKFIYDIIDIGFKEYDLKYRNPSCTPFKLYEKYSREDVSRLLNWPENESTTIFGYRTVADFKGNLSCPMFVTYNKNEDISQSIQYEDKFIDNTTMYWMSKHNKTLESEDVKTIINYRDNNLKMYLFIKKSDSEDEQYFYYVGEVIPKEYIPTCDKLGNDIVRFTLKLNTSLRDDIYEYLVN</sequence>
<evidence type="ECO:0000313" key="4">
    <source>
        <dbReference type="Proteomes" id="UP000248557"/>
    </source>
</evidence>
<dbReference type="SUPFAM" id="SSF52540">
    <property type="entry name" value="P-loop containing nucleoside triphosphate hydrolases"/>
    <property type="match status" value="1"/>
</dbReference>
<keyword evidence="3" id="KW-0547">Nucleotide-binding</keyword>
<dbReference type="GO" id="GO:0016787">
    <property type="term" value="F:hydrolase activity"/>
    <property type="evidence" value="ECO:0007669"/>
    <property type="project" value="InterPro"/>
</dbReference>
<dbReference type="GO" id="GO:0140097">
    <property type="term" value="F:catalytic activity, acting on DNA"/>
    <property type="evidence" value="ECO:0007669"/>
    <property type="project" value="UniProtKB-ARBA"/>
</dbReference>
<dbReference type="PROSITE" id="PS51194">
    <property type="entry name" value="HELICASE_CTER"/>
    <property type="match status" value="1"/>
</dbReference>
<protein>
    <submittedName>
        <fullName evidence="3">Helicase</fullName>
    </submittedName>
</protein>
<dbReference type="InterPro" id="IPR006935">
    <property type="entry name" value="Helicase/UvrB_N"/>
</dbReference>
<dbReference type="Pfam" id="PF00271">
    <property type="entry name" value="Helicase_C"/>
    <property type="match status" value="1"/>
</dbReference>
<keyword evidence="3" id="KW-0378">Hydrolase</keyword>
<reference evidence="3 4" key="1">
    <citation type="submission" date="2017-05" db="EMBL/GenBank/DDBJ databases">
        <title>Host range expansion of the Methanosphaera genus to humans and monogastric animals involves recent and extensive reduction in genome content.</title>
        <authorList>
            <person name="Hoedt E.C."/>
            <person name="Volmer J.G."/>
            <person name="Parks D.H."/>
            <person name="Rosewarne C.P."/>
            <person name="Denman S.E."/>
            <person name="Mcsweeney C.S."/>
            <person name="O Cuiv P."/>
            <person name="Hugenholtz P."/>
            <person name="Tyson G.W."/>
            <person name="Morrison M."/>
        </authorList>
    </citation>
    <scope>NUCLEOTIDE SEQUENCE [LARGE SCALE GENOMIC DNA]</scope>
    <source>
        <strain evidence="3 4">PA5</strain>
    </source>
</reference>
<comment type="caution">
    <text evidence="3">The sequence shown here is derived from an EMBL/GenBank/DDBJ whole genome shotgun (WGS) entry which is preliminary data.</text>
</comment>
<dbReference type="Pfam" id="PF11907">
    <property type="entry name" value="DUF3427"/>
    <property type="match status" value="1"/>
</dbReference>
<dbReference type="Pfam" id="PF04851">
    <property type="entry name" value="ResIII"/>
    <property type="match status" value="1"/>
</dbReference>
<keyword evidence="3" id="KW-0067">ATP-binding</keyword>
<dbReference type="EMBL" id="NGJK01000042">
    <property type="protein sequence ID" value="RAP03148.1"/>
    <property type="molecule type" value="Genomic_DNA"/>
</dbReference>
<dbReference type="CDD" id="cd18799">
    <property type="entry name" value="SF2_C_EcoAI-like"/>
    <property type="match status" value="1"/>
</dbReference>
<dbReference type="InterPro" id="IPR050742">
    <property type="entry name" value="Helicase_Restrict-Modif_Enz"/>
</dbReference>
<dbReference type="AlphaFoldDB" id="A0A328Q9G9"/>
<dbReference type="GeneID" id="3854790"/>
<dbReference type="CDD" id="cd09204">
    <property type="entry name" value="PLDc_N_DEXD_b2"/>
    <property type="match status" value="1"/>
</dbReference>
<dbReference type="Pfam" id="PF26350">
    <property type="entry name" value="DUF8090"/>
    <property type="match status" value="1"/>
</dbReference>
<evidence type="ECO:0000259" key="1">
    <source>
        <dbReference type="PROSITE" id="PS51192"/>
    </source>
</evidence>
<dbReference type="Pfam" id="PF13091">
    <property type="entry name" value="PLDc_2"/>
    <property type="match status" value="1"/>
</dbReference>
<evidence type="ECO:0000313" key="3">
    <source>
        <dbReference type="EMBL" id="RAP03148.1"/>
    </source>
</evidence>
<dbReference type="InterPro" id="IPR058403">
    <property type="entry name" value="DUF8090"/>
</dbReference>
<dbReference type="Gene3D" id="3.30.870.10">
    <property type="entry name" value="Endonuclease Chain A"/>
    <property type="match status" value="1"/>
</dbReference>